<dbReference type="PRINTS" id="PR00942">
    <property type="entry name" value="CUATPASEI"/>
</dbReference>
<dbReference type="InterPro" id="IPR036412">
    <property type="entry name" value="HAD-like_sf"/>
</dbReference>
<keyword evidence="6 18" id="KW-0479">Metal-binding</keyword>
<evidence type="ECO:0000256" key="16">
    <source>
        <dbReference type="ARBA" id="ARBA00023136"/>
    </source>
</evidence>
<dbReference type="NCBIfam" id="TIGR01525">
    <property type="entry name" value="ATPase-IB_hvy"/>
    <property type="match status" value="1"/>
</dbReference>
<dbReference type="Gene3D" id="2.70.150.10">
    <property type="entry name" value="Calcium-transporting ATPase, cytoplasmic transduction domain A"/>
    <property type="match status" value="1"/>
</dbReference>
<evidence type="ECO:0000256" key="18">
    <source>
        <dbReference type="RuleBase" id="RU362081"/>
    </source>
</evidence>
<dbReference type="CDD" id="cd02094">
    <property type="entry name" value="P-type_ATPase_Cu-like"/>
    <property type="match status" value="1"/>
</dbReference>
<dbReference type="PANTHER" id="PTHR43520:SF8">
    <property type="entry name" value="P-TYPE CU(+) TRANSPORTER"/>
    <property type="match status" value="1"/>
</dbReference>
<dbReference type="GO" id="GO:0043682">
    <property type="term" value="F:P-type divalent copper transporter activity"/>
    <property type="evidence" value="ECO:0007669"/>
    <property type="project" value="TreeGrafter"/>
</dbReference>
<keyword evidence="11" id="KW-0460">Magnesium</keyword>
<feature type="transmembrane region" description="Helical" evidence="18">
    <location>
        <begin position="723"/>
        <end position="745"/>
    </location>
</feature>
<keyword evidence="15" id="KW-0406">Ion transport</keyword>
<dbReference type="Pfam" id="PF00122">
    <property type="entry name" value="E1-E2_ATPase"/>
    <property type="match status" value="1"/>
</dbReference>
<dbReference type="PROSITE" id="PS01047">
    <property type="entry name" value="HMA_1"/>
    <property type="match status" value="2"/>
</dbReference>
<comment type="similarity">
    <text evidence="2 18">Belongs to the cation transport ATPase (P-type) (TC 3.A.3) family. Type IB subfamily.</text>
</comment>
<evidence type="ECO:0000256" key="10">
    <source>
        <dbReference type="ARBA" id="ARBA00022840"/>
    </source>
</evidence>
<dbReference type="EMBL" id="LDEV01002544">
    <property type="protein sequence ID" value="KLJ08717.1"/>
    <property type="molecule type" value="Genomic_DNA"/>
</dbReference>
<dbReference type="InterPro" id="IPR036163">
    <property type="entry name" value="HMA_dom_sf"/>
</dbReference>
<evidence type="ECO:0000256" key="19">
    <source>
        <dbReference type="SAM" id="MobiDB-lite"/>
    </source>
</evidence>
<keyword evidence="10 18" id="KW-0067">ATP-binding</keyword>
<evidence type="ECO:0000256" key="5">
    <source>
        <dbReference type="ARBA" id="ARBA00022692"/>
    </source>
</evidence>
<evidence type="ECO:0000256" key="8">
    <source>
        <dbReference type="ARBA" id="ARBA00022741"/>
    </source>
</evidence>
<dbReference type="PROSITE" id="PS01229">
    <property type="entry name" value="COF_2"/>
    <property type="match status" value="1"/>
</dbReference>
<feature type="region of interest" description="Disordered" evidence="19">
    <location>
        <begin position="1"/>
        <end position="23"/>
    </location>
</feature>
<evidence type="ECO:0000256" key="7">
    <source>
        <dbReference type="ARBA" id="ARBA00022737"/>
    </source>
</evidence>
<keyword evidence="12" id="KW-1278">Translocase</keyword>
<dbReference type="SFLD" id="SFLDS00003">
    <property type="entry name" value="Haloacid_Dehalogenase"/>
    <property type="match status" value="1"/>
</dbReference>
<feature type="transmembrane region" description="Helical" evidence="18">
    <location>
        <begin position="682"/>
        <end position="703"/>
    </location>
</feature>
<reference evidence="22" key="1">
    <citation type="journal article" date="2015" name="PLoS Genet.">
        <title>The dynamic genome and transcriptome of the human fungal pathogen Blastomyces and close relative Emmonsia.</title>
        <authorList>
            <person name="Munoz J.F."/>
            <person name="Gauthier G.M."/>
            <person name="Desjardins C.A."/>
            <person name="Gallo J.E."/>
            <person name="Holder J."/>
            <person name="Sullivan T.D."/>
            <person name="Marty A.J."/>
            <person name="Carmen J.C."/>
            <person name="Chen Z."/>
            <person name="Ding L."/>
            <person name="Gujja S."/>
            <person name="Magrini V."/>
            <person name="Misas E."/>
            <person name="Mitreva M."/>
            <person name="Priest M."/>
            <person name="Saif S."/>
            <person name="Whiston E.A."/>
            <person name="Young S."/>
            <person name="Zeng Q."/>
            <person name="Goldman W.E."/>
            <person name="Mardis E.R."/>
            <person name="Taylor J.W."/>
            <person name="McEwen J.G."/>
            <person name="Clay O.K."/>
            <person name="Klein B.S."/>
            <person name="Cuomo C.A."/>
        </authorList>
    </citation>
    <scope>NUCLEOTIDE SEQUENCE [LARGE SCALE GENOMIC DNA]</scope>
    <source>
        <strain evidence="22">UAMH 139</strain>
    </source>
</reference>
<organism evidence="21 22">
    <name type="scientific">Blastomyces silverae</name>
    <dbReference type="NCBI Taxonomy" id="2060906"/>
    <lineage>
        <taxon>Eukaryota</taxon>
        <taxon>Fungi</taxon>
        <taxon>Dikarya</taxon>
        <taxon>Ascomycota</taxon>
        <taxon>Pezizomycotina</taxon>
        <taxon>Eurotiomycetes</taxon>
        <taxon>Eurotiomycetidae</taxon>
        <taxon>Onygenales</taxon>
        <taxon>Ajellomycetaceae</taxon>
        <taxon>Blastomyces</taxon>
    </lineage>
</organism>
<dbReference type="InterPro" id="IPR044492">
    <property type="entry name" value="P_typ_ATPase_HD_dom"/>
</dbReference>
<dbReference type="NCBIfam" id="TIGR00003">
    <property type="entry name" value="copper ion binding protein"/>
    <property type="match status" value="2"/>
</dbReference>
<keyword evidence="16 18" id="KW-0472">Membrane</keyword>
<dbReference type="Pfam" id="PF00403">
    <property type="entry name" value="HMA"/>
    <property type="match status" value="3"/>
</dbReference>
<evidence type="ECO:0000256" key="1">
    <source>
        <dbReference type="ARBA" id="ARBA00004127"/>
    </source>
</evidence>
<dbReference type="GO" id="GO:0030003">
    <property type="term" value="P:intracellular monoatomic cation homeostasis"/>
    <property type="evidence" value="ECO:0007669"/>
    <property type="project" value="UniProtKB-ARBA"/>
</dbReference>
<dbReference type="SFLD" id="SFLDG00002">
    <property type="entry name" value="C1.7:_P-type_atpase_like"/>
    <property type="match status" value="1"/>
</dbReference>
<feature type="transmembrane region" description="Helical" evidence="18">
    <location>
        <begin position="1109"/>
        <end position="1131"/>
    </location>
</feature>
<feature type="domain" description="HMA" evidence="20">
    <location>
        <begin position="221"/>
        <end position="287"/>
    </location>
</feature>
<dbReference type="GO" id="GO:0140581">
    <property type="term" value="F:P-type monovalent copper transporter activity"/>
    <property type="evidence" value="ECO:0007669"/>
    <property type="project" value="UniProtKB-EC"/>
</dbReference>
<feature type="domain" description="HMA" evidence="20">
    <location>
        <begin position="303"/>
        <end position="369"/>
    </location>
</feature>
<dbReference type="EC" id="7.2.2.8" evidence="3"/>
<dbReference type="PRINTS" id="PR00119">
    <property type="entry name" value="CATATPASE"/>
</dbReference>
<evidence type="ECO:0000256" key="3">
    <source>
        <dbReference type="ARBA" id="ARBA00012517"/>
    </source>
</evidence>
<dbReference type="InterPro" id="IPR006121">
    <property type="entry name" value="HMA_dom"/>
</dbReference>
<feature type="domain" description="HMA" evidence="20">
    <location>
        <begin position="28"/>
        <end position="94"/>
    </location>
</feature>
<accession>A0A0H1BCF3</accession>
<dbReference type="SUPFAM" id="SSF81660">
    <property type="entry name" value="Metal cation-transporting ATPase, ATP-binding domain N"/>
    <property type="match status" value="1"/>
</dbReference>
<dbReference type="InterPro" id="IPR006122">
    <property type="entry name" value="HMA_Cu_ion-bd"/>
</dbReference>
<feature type="transmembrane region" description="Helical" evidence="18">
    <location>
        <begin position="470"/>
        <end position="493"/>
    </location>
</feature>
<feature type="transmembrane region" description="Helical" evidence="18">
    <location>
        <begin position="1079"/>
        <end position="1103"/>
    </location>
</feature>
<dbReference type="FunFam" id="3.30.70.100:FF:000001">
    <property type="entry name" value="ATPase copper transporting beta"/>
    <property type="match status" value="3"/>
</dbReference>
<keyword evidence="4" id="KW-0813">Transport</keyword>
<dbReference type="PANTHER" id="PTHR43520">
    <property type="entry name" value="ATP7, ISOFORM B"/>
    <property type="match status" value="1"/>
</dbReference>
<dbReference type="GO" id="GO:0012505">
    <property type="term" value="C:endomembrane system"/>
    <property type="evidence" value="ECO:0007669"/>
    <property type="project" value="UniProtKB-SubCell"/>
</dbReference>
<dbReference type="InterPro" id="IPR059000">
    <property type="entry name" value="ATPase_P-type_domA"/>
</dbReference>
<dbReference type="OrthoDB" id="432719at2759"/>
<dbReference type="InterPro" id="IPR001757">
    <property type="entry name" value="P_typ_ATPase"/>
</dbReference>
<dbReference type="InterPro" id="IPR027256">
    <property type="entry name" value="P-typ_ATPase_IB"/>
</dbReference>
<keyword evidence="7" id="KW-0677">Repeat</keyword>
<dbReference type="SUPFAM" id="SSF56784">
    <property type="entry name" value="HAD-like"/>
    <property type="match status" value="1"/>
</dbReference>
<evidence type="ECO:0000256" key="2">
    <source>
        <dbReference type="ARBA" id="ARBA00006024"/>
    </source>
</evidence>
<evidence type="ECO:0000256" key="17">
    <source>
        <dbReference type="ARBA" id="ARBA00080126"/>
    </source>
</evidence>
<dbReference type="NCBIfam" id="TIGR01494">
    <property type="entry name" value="ATPase_P-type"/>
    <property type="match status" value="2"/>
</dbReference>
<evidence type="ECO:0000256" key="6">
    <source>
        <dbReference type="ARBA" id="ARBA00022723"/>
    </source>
</evidence>
<evidence type="ECO:0000256" key="11">
    <source>
        <dbReference type="ARBA" id="ARBA00022842"/>
    </source>
</evidence>
<dbReference type="InterPro" id="IPR018303">
    <property type="entry name" value="ATPase_P-typ_P_site"/>
</dbReference>
<dbReference type="GO" id="GO:0016887">
    <property type="term" value="F:ATP hydrolysis activity"/>
    <property type="evidence" value="ECO:0007669"/>
    <property type="project" value="InterPro"/>
</dbReference>
<dbReference type="SFLD" id="SFLDF00027">
    <property type="entry name" value="p-type_atpase"/>
    <property type="match status" value="1"/>
</dbReference>
<dbReference type="PROSITE" id="PS00154">
    <property type="entry name" value="ATPASE_E1_E2"/>
    <property type="match status" value="1"/>
</dbReference>
<keyword evidence="13 18" id="KW-1133">Transmembrane helix</keyword>
<name>A0A0H1BCF3_9EURO</name>
<dbReference type="SUPFAM" id="SSF55008">
    <property type="entry name" value="HMA, heavy metal-associated domain"/>
    <property type="match status" value="4"/>
</dbReference>
<evidence type="ECO:0000256" key="4">
    <source>
        <dbReference type="ARBA" id="ARBA00022448"/>
    </source>
</evidence>
<proteinExistence type="inferred from homology"/>
<dbReference type="InterPro" id="IPR008250">
    <property type="entry name" value="ATPase_P-typ_transduc_dom_A_sf"/>
</dbReference>
<sequence>MASSSVPLLQEEDLDPAPEGLRSPAHMATTTLKVDGMTCSACTSAVEAAFKGVEGAGTVSVSLIMGRAVVHHDPAILSAEKVAEMIEDRGFDSAILATDMPRGIPQAEEEYEGGNNLLDDSPGTPSVSTTTLKVGGMTCGSCTSAVEGGLADKPGVSSVTVSLLSERAVVEHDISVISPEQIAEIVEDRGFDAEVLETVTRQLNSSSSRGKSASRKGSNHVTTTMSIEGMTCGACTAAVENALKDQPGLVRFNVSLLAERAIAVHDPSVLHAAAIAELIENAGFDVRIISTREDDSIQSHTSASLALNIYGLADSTAAIDLEDALRAVDGVLAADVRLSNSRALISYTPSKVGIRQLVEIAERAGYNALLAESDDSNAQLESLAKTKEIHEWRRAFWFSFSFAVPVMVISMLIPMYIPAIDIGKFELIPGLFSGEIICLLLTIPVQFGIGKRFYISSFKSLKHGAPTMDVLVMLGTSAAFFFSVLAMFVSIFFKPHSRPMTVFETSTMLITFITLGRWLENRAKGQTSRALSRLMSLAPSMATIYDDPIAAEKLAEGWGSVPLSTEKDKSTTTTVSTSQKTIPTELIQVGDIVCLRPGDKVPADGVVIRGESYIDEGMITGEAVPIRKIKSSQVMAGTVNGTGWVDFRVTRAGRDTQLSQIVKLVQDAQTSRAPIQRMADIVAGYFVPTIITLGLITFFGWMILSHLLPNPPKIFLAENSGGTFMVCLKLCISVVVFACPCALGLSTPTAVMVGTGVGAENGILVKGGAALEAATKVTHVVFDKTGTLTMGKMSVSETKMDSIWSSNDWRRRQWWLIVGLAELTSEHPIGKAILAKARAEVGASDDSPLNGSVADFEASVGKGVSAIVEPTSNAISVRHRVLVGNASFLRSRDVHVPQSAEPEPEPSKITASISTRPRKNSEHAAGSTLIHVAIDGKYAGTITLQDTLKPTAAAAVAALHRMGLTTSLITGDSLSTALAVASAVGIPASSVHASVVPSEKQSIIASLQESPSTIVAMVGDGINDSPALATASVGIALASGTDVAMEAADIVLMRSDDLLSVPASLCLARSIFRRIKLNLLWACMYNAVGIPFAMGLFLPFGGISLHPMAAGAAMAASSVSVVVSSLLLKLWKRPGWLDVQKLEREAELGLIDSSGLGRGGRGSWWRKSPFTHDGRGRVRRTFAWLVTLGSDAVNNVARKRRNSTDDEGYVPLRTVEPVSV</sequence>
<dbReference type="GO" id="GO:0005524">
    <property type="term" value="F:ATP binding"/>
    <property type="evidence" value="ECO:0007669"/>
    <property type="project" value="UniProtKB-UniRule"/>
</dbReference>
<evidence type="ECO:0000259" key="20">
    <source>
        <dbReference type="PROSITE" id="PS50846"/>
    </source>
</evidence>
<dbReference type="Proteomes" id="UP000053573">
    <property type="component" value="Unassembled WGS sequence"/>
</dbReference>
<dbReference type="AlphaFoldDB" id="A0A0H1BCF3"/>
<feature type="domain" description="HMA" evidence="20">
    <location>
        <begin position="128"/>
        <end position="194"/>
    </location>
</feature>
<keyword evidence="8 18" id="KW-0547">Nucleotide-binding</keyword>
<dbReference type="GO" id="GO:0055070">
    <property type="term" value="P:copper ion homeostasis"/>
    <property type="evidence" value="ECO:0007669"/>
    <property type="project" value="TreeGrafter"/>
</dbReference>
<dbReference type="GO" id="GO:0005507">
    <property type="term" value="F:copper ion binding"/>
    <property type="evidence" value="ECO:0007669"/>
    <property type="project" value="InterPro"/>
</dbReference>
<gene>
    <name evidence="21" type="ORF">EMPG_15843</name>
</gene>
<keyword evidence="14" id="KW-0186">Copper</keyword>
<dbReference type="Gene3D" id="3.40.50.1000">
    <property type="entry name" value="HAD superfamily/HAD-like"/>
    <property type="match status" value="1"/>
</dbReference>
<dbReference type="STRING" id="2060906.A0A0H1BCF3"/>
<protein>
    <recommendedName>
        <fullName evidence="3">P-type Cu(+) transporter</fullName>
        <ecNumber evidence="3">7.2.2.8</ecNumber>
    </recommendedName>
    <alternativeName>
        <fullName evidence="17">Cu(2+)-ATPase</fullName>
    </alternativeName>
</protein>
<dbReference type="Pfam" id="PF00702">
    <property type="entry name" value="Hydrolase"/>
    <property type="match status" value="1"/>
</dbReference>
<dbReference type="PROSITE" id="PS50846">
    <property type="entry name" value="HMA_2"/>
    <property type="match status" value="4"/>
</dbReference>
<dbReference type="InterPro" id="IPR017969">
    <property type="entry name" value="Heavy-metal-associated_CS"/>
</dbReference>
<dbReference type="InterPro" id="IPR023299">
    <property type="entry name" value="ATPase_P-typ_cyto_dom_N"/>
</dbReference>
<dbReference type="InterPro" id="IPR023298">
    <property type="entry name" value="ATPase_P-typ_TM_dom_sf"/>
</dbReference>
<comment type="caution">
    <text evidence="21">The sequence shown here is derived from an EMBL/GenBank/DDBJ whole genome shotgun (WGS) entry which is preliminary data.</text>
</comment>
<feature type="transmembrane region" description="Helical" evidence="18">
    <location>
        <begin position="395"/>
        <end position="417"/>
    </location>
</feature>
<dbReference type="SUPFAM" id="SSF81665">
    <property type="entry name" value="Calcium ATPase, transmembrane domain M"/>
    <property type="match status" value="1"/>
</dbReference>
<dbReference type="FunFam" id="2.70.150.10:FF:000002">
    <property type="entry name" value="Copper-transporting ATPase 1, putative"/>
    <property type="match status" value="1"/>
</dbReference>
<feature type="region of interest" description="Disordered" evidence="19">
    <location>
        <begin position="894"/>
        <end position="924"/>
    </location>
</feature>
<evidence type="ECO:0000256" key="12">
    <source>
        <dbReference type="ARBA" id="ARBA00022967"/>
    </source>
</evidence>
<dbReference type="GO" id="GO:0016020">
    <property type="term" value="C:membrane"/>
    <property type="evidence" value="ECO:0007669"/>
    <property type="project" value="UniProtKB-SubCell"/>
</dbReference>
<dbReference type="Gene3D" id="3.40.1110.10">
    <property type="entry name" value="Calcium-transporting ATPase, cytoplasmic domain N"/>
    <property type="match status" value="1"/>
</dbReference>
<keyword evidence="5 18" id="KW-0812">Transmembrane</keyword>
<evidence type="ECO:0000256" key="14">
    <source>
        <dbReference type="ARBA" id="ARBA00023008"/>
    </source>
</evidence>
<dbReference type="InterPro" id="IPR023214">
    <property type="entry name" value="HAD_sf"/>
</dbReference>
<evidence type="ECO:0000256" key="9">
    <source>
        <dbReference type="ARBA" id="ARBA00022796"/>
    </source>
</evidence>
<dbReference type="Gene3D" id="3.30.70.100">
    <property type="match status" value="4"/>
</dbReference>
<feature type="transmembrane region" description="Helical" evidence="18">
    <location>
        <begin position="499"/>
        <end position="519"/>
    </location>
</feature>
<dbReference type="SUPFAM" id="SSF81653">
    <property type="entry name" value="Calcium ATPase, transduction domain A"/>
    <property type="match status" value="1"/>
</dbReference>
<feature type="transmembrane region" description="Helical" evidence="18">
    <location>
        <begin position="429"/>
        <end position="449"/>
    </location>
</feature>
<evidence type="ECO:0000256" key="15">
    <source>
        <dbReference type="ARBA" id="ARBA00023065"/>
    </source>
</evidence>
<evidence type="ECO:0000313" key="22">
    <source>
        <dbReference type="Proteomes" id="UP000053573"/>
    </source>
</evidence>
<comment type="subcellular location">
    <subcellularLocation>
        <location evidence="1">Endomembrane system</location>
        <topology evidence="1">Multi-pass membrane protein</topology>
    </subcellularLocation>
    <subcellularLocation>
        <location evidence="18">Membrane</location>
    </subcellularLocation>
</comment>
<dbReference type="CDD" id="cd00371">
    <property type="entry name" value="HMA"/>
    <property type="match status" value="4"/>
</dbReference>
<keyword evidence="9" id="KW-0187">Copper transport</keyword>
<evidence type="ECO:0000256" key="13">
    <source>
        <dbReference type="ARBA" id="ARBA00022989"/>
    </source>
</evidence>
<evidence type="ECO:0000313" key="21">
    <source>
        <dbReference type="EMBL" id="KLJ08717.1"/>
    </source>
</evidence>
<keyword evidence="22" id="KW-1185">Reference proteome</keyword>